<dbReference type="Pfam" id="PF09471">
    <property type="entry name" value="Peptidase_M64"/>
    <property type="match status" value="1"/>
</dbReference>
<name>A0A0G0WTD9_UNCKA</name>
<dbReference type="AlphaFoldDB" id="A0A0G0WTD9"/>
<comment type="caution">
    <text evidence="2">The sequence shown here is derived from an EMBL/GenBank/DDBJ whole genome shotgun (WGS) entry which is preliminary data.</text>
</comment>
<dbReference type="Proteomes" id="UP000034163">
    <property type="component" value="Unassembled WGS sequence"/>
</dbReference>
<keyword evidence="1" id="KW-0472">Membrane</keyword>
<accession>A0A0G0WTD9</accession>
<dbReference type="EMBL" id="LCBS01000028">
    <property type="protein sequence ID" value="KKS16070.1"/>
    <property type="molecule type" value="Genomic_DNA"/>
</dbReference>
<dbReference type="GO" id="GO:0008237">
    <property type="term" value="F:metallopeptidase activity"/>
    <property type="evidence" value="ECO:0007669"/>
    <property type="project" value="InterPro"/>
</dbReference>
<dbReference type="InterPro" id="IPR019026">
    <property type="entry name" value="Peptidase_M64_IgA"/>
</dbReference>
<evidence type="ECO:0000313" key="3">
    <source>
        <dbReference type="Proteomes" id="UP000034163"/>
    </source>
</evidence>
<keyword evidence="1" id="KW-1133">Transmembrane helix</keyword>
<reference evidence="2 3" key="1">
    <citation type="journal article" date="2015" name="Nature">
        <title>rRNA introns, odd ribosomes, and small enigmatic genomes across a large radiation of phyla.</title>
        <authorList>
            <person name="Brown C.T."/>
            <person name="Hug L.A."/>
            <person name="Thomas B.C."/>
            <person name="Sharon I."/>
            <person name="Castelle C.J."/>
            <person name="Singh A."/>
            <person name="Wilkins M.J."/>
            <person name="Williams K.H."/>
            <person name="Banfield J.F."/>
        </authorList>
    </citation>
    <scope>NUCLEOTIDE SEQUENCE [LARGE SCALE GENOMIC DNA]</scope>
</reference>
<dbReference type="InterPro" id="IPR024079">
    <property type="entry name" value="MetalloPept_cat_dom_sf"/>
</dbReference>
<sequence>MAKQRYLRSHDGFVVTKILQITFAVLIILFAYKIFINNSYRFSKSTHLSEAKLVGDPKHLILRLIVNSSGEIEIDKAVATDGPLPKRVPQPVFENLYKEDLKLLYKGEEFYSIPLIFSDYIMGDAPLDPDYPKNSPPIDPRIKLEKPETTISIPFDKDYDLVIKSVKTKKEKSLKKDKAQKALSNIVIVKVKDKVETILPDIEVEETPFSDDVENNIINDLNIEPTPESTTEEPVLGLSTPGDDGYVDIAIVSSHYTDFTRFKDDAKAMMQLLLTVEPYKSNSSRIRSTSVENKSELDCKYYDGKGIFCDSVKVKQAASAVKYDSIVVIENNNNFGGGAYLGQNMAFTYRDINQSARQVFVHEFNHSFAGLFDEYDYGISWSDSVPWPNCDKYSSCSKWSGTSGTGCYKVCGYNNIFRPTDNESLMRTLSPPNGFKLCPVSIAHVKKVIASYVPALNYAPQTYPTGTCSTWEKSFKYTSLSSWWGSGTVPPTSFNAYTTRLWKGNVQELVFVGGYVWVREGVGNDANTLPGKTWSKHALSTVWSGHTNPPPTTGIYDVNYRVANGYFQELVFAGSKVWLRSAKTKGGYDFPTTWSSYNLSNVWSSSCNPHPTYDKVDVYTTRILNGKFNEIVGQGEYLYIRTGSSADANSIPSCFTRTTFSSVWKDLNPPTTSPLNLDYQIANSKYREVIIHGTGFYYRSCL</sequence>
<evidence type="ECO:0000256" key="1">
    <source>
        <dbReference type="SAM" id="Phobius"/>
    </source>
</evidence>
<proteinExistence type="predicted"/>
<dbReference type="Gene3D" id="3.40.390.10">
    <property type="entry name" value="Collagenase (Catalytic Domain)"/>
    <property type="match status" value="1"/>
</dbReference>
<organism evidence="2 3">
    <name type="scientific">candidate division WWE3 bacterium GW2011_GWB1_41_6</name>
    <dbReference type="NCBI Taxonomy" id="1619112"/>
    <lineage>
        <taxon>Bacteria</taxon>
        <taxon>Katanobacteria</taxon>
    </lineage>
</organism>
<protein>
    <submittedName>
        <fullName evidence="2">Uncharacterized protein</fullName>
    </submittedName>
</protein>
<feature type="transmembrane region" description="Helical" evidence="1">
    <location>
        <begin position="12"/>
        <end position="35"/>
    </location>
</feature>
<evidence type="ECO:0000313" key="2">
    <source>
        <dbReference type="EMBL" id="KKS16070.1"/>
    </source>
</evidence>
<gene>
    <name evidence="2" type="ORF">UU72_C0028G0007</name>
</gene>
<keyword evidence="1" id="KW-0812">Transmembrane</keyword>